<comment type="caution">
    <text evidence="1">The sequence shown here is derived from an EMBL/GenBank/DDBJ whole genome shotgun (WGS) entry which is preliminary data.</text>
</comment>
<reference evidence="1" key="1">
    <citation type="journal article" date="2014" name="Int. J. Syst. Evol. Microbiol.">
        <title>Complete genome sequence of Corynebacterium casei LMG S-19264T (=DSM 44701T), isolated from a smear-ripened cheese.</title>
        <authorList>
            <consortium name="US DOE Joint Genome Institute (JGI-PGF)"/>
            <person name="Walter F."/>
            <person name="Albersmeier A."/>
            <person name="Kalinowski J."/>
            <person name="Ruckert C."/>
        </authorList>
    </citation>
    <scope>NUCLEOTIDE SEQUENCE</scope>
    <source>
        <strain evidence="1">CGMCC 4.3508</strain>
    </source>
</reference>
<evidence type="ECO:0000313" key="1">
    <source>
        <dbReference type="EMBL" id="GGK98871.1"/>
    </source>
</evidence>
<dbReference type="EMBL" id="BMMH01000002">
    <property type="protein sequence ID" value="GGK98871.1"/>
    <property type="molecule type" value="Genomic_DNA"/>
</dbReference>
<gene>
    <name evidence="1" type="ORF">GCM10011588_11840</name>
</gene>
<dbReference type="AlphaFoldDB" id="A0A917RBJ1"/>
<evidence type="ECO:0000313" key="2">
    <source>
        <dbReference type="Proteomes" id="UP000638263"/>
    </source>
</evidence>
<dbReference type="Proteomes" id="UP000638263">
    <property type="component" value="Unassembled WGS sequence"/>
</dbReference>
<reference evidence="1" key="2">
    <citation type="submission" date="2020-09" db="EMBL/GenBank/DDBJ databases">
        <authorList>
            <person name="Sun Q."/>
            <person name="Zhou Y."/>
        </authorList>
    </citation>
    <scope>NUCLEOTIDE SEQUENCE</scope>
    <source>
        <strain evidence="1">CGMCC 4.3508</strain>
    </source>
</reference>
<accession>A0A917RBJ1</accession>
<evidence type="ECO:0008006" key="3">
    <source>
        <dbReference type="Google" id="ProtNLM"/>
    </source>
</evidence>
<name>A0A917RBJ1_9NOCA</name>
<proteinExistence type="predicted"/>
<protein>
    <recommendedName>
        <fullName evidence="3">Resolvase HTH domain-containing protein</fullName>
    </recommendedName>
</protein>
<keyword evidence="2" id="KW-1185">Reference proteome</keyword>
<organism evidence="1 2">
    <name type="scientific">Nocardia jinanensis</name>
    <dbReference type="NCBI Taxonomy" id="382504"/>
    <lineage>
        <taxon>Bacteria</taxon>
        <taxon>Bacillati</taxon>
        <taxon>Actinomycetota</taxon>
        <taxon>Actinomycetes</taxon>
        <taxon>Mycobacteriales</taxon>
        <taxon>Nocardiaceae</taxon>
        <taxon>Nocardia</taxon>
    </lineage>
</organism>
<sequence length="72" mass="8003">MSNGHGRTFVCTSYASRVTPTLIGYVRMLQQHQSGEHTIVGLAELFSVSRAMVYRVLERRKTTVSSSTRAGQ</sequence>